<evidence type="ECO:0000256" key="4">
    <source>
        <dbReference type="ARBA" id="ARBA00022827"/>
    </source>
</evidence>
<comment type="cofactor">
    <cofactor evidence="1">
        <name>FAD</name>
        <dbReference type="ChEBI" id="CHEBI:57692"/>
    </cofactor>
</comment>
<dbReference type="Pfam" id="PF05199">
    <property type="entry name" value="GMC_oxred_C"/>
    <property type="match status" value="1"/>
</dbReference>
<dbReference type="InterPro" id="IPR051473">
    <property type="entry name" value="P2Ox-like"/>
</dbReference>
<dbReference type="InterPro" id="IPR036188">
    <property type="entry name" value="FAD/NAD-bd_sf"/>
</dbReference>
<reference evidence="8" key="1">
    <citation type="submission" date="2016-05" db="EMBL/GenBank/DDBJ databases">
        <authorList>
            <person name="Li Y."/>
        </authorList>
    </citation>
    <scope>NUCLEOTIDE SEQUENCE [LARGE SCALE GENOMIC DNA]</scope>
    <source>
        <strain evidence="8">YIC4027</strain>
    </source>
</reference>
<gene>
    <name evidence="7" type="ORF">A8M32_05350</name>
</gene>
<evidence type="ECO:0000256" key="3">
    <source>
        <dbReference type="ARBA" id="ARBA00022630"/>
    </source>
</evidence>
<dbReference type="EMBL" id="LYBW01000044">
    <property type="protein sequence ID" value="ODR92457.1"/>
    <property type="molecule type" value="Genomic_DNA"/>
</dbReference>
<protein>
    <recommendedName>
        <fullName evidence="6">Glucose-methanol-choline oxidoreductase C-terminal domain-containing protein</fullName>
    </recommendedName>
</protein>
<dbReference type="RefSeq" id="WP_069457374.1">
    <property type="nucleotide sequence ID" value="NZ_LYBW01000044.1"/>
</dbReference>
<keyword evidence="8" id="KW-1185">Reference proteome</keyword>
<proteinExistence type="inferred from homology"/>
<keyword evidence="5" id="KW-0560">Oxidoreductase</keyword>
<comment type="caution">
    <text evidence="7">The sequence shown here is derived from an EMBL/GenBank/DDBJ whole genome shotgun (WGS) entry which is preliminary data.</text>
</comment>
<organism evidence="7 8">
    <name type="scientific">Sinorhizobium alkalisoli</name>
    <dbReference type="NCBI Taxonomy" id="1752398"/>
    <lineage>
        <taxon>Bacteria</taxon>
        <taxon>Pseudomonadati</taxon>
        <taxon>Pseudomonadota</taxon>
        <taxon>Alphaproteobacteria</taxon>
        <taxon>Hyphomicrobiales</taxon>
        <taxon>Rhizobiaceae</taxon>
        <taxon>Sinorhizobium/Ensifer group</taxon>
        <taxon>Sinorhizobium</taxon>
    </lineage>
</organism>
<comment type="similarity">
    <text evidence="2">Belongs to the GMC oxidoreductase family.</text>
</comment>
<dbReference type="InterPro" id="IPR007867">
    <property type="entry name" value="GMC_OxRtase_C"/>
</dbReference>
<accession>A0A1E3VG79</accession>
<evidence type="ECO:0000256" key="1">
    <source>
        <dbReference type="ARBA" id="ARBA00001974"/>
    </source>
</evidence>
<keyword evidence="4" id="KW-0274">FAD</keyword>
<evidence type="ECO:0000256" key="5">
    <source>
        <dbReference type="ARBA" id="ARBA00023002"/>
    </source>
</evidence>
<evidence type="ECO:0000313" key="8">
    <source>
        <dbReference type="Proteomes" id="UP000094342"/>
    </source>
</evidence>
<dbReference type="Gene3D" id="3.50.50.60">
    <property type="entry name" value="FAD/NAD(P)-binding domain"/>
    <property type="match status" value="2"/>
</dbReference>
<name>A0A1E3VG79_9HYPH</name>
<dbReference type="PANTHER" id="PTHR42784:SF1">
    <property type="entry name" value="PYRANOSE 2-OXIDASE"/>
    <property type="match status" value="1"/>
</dbReference>
<dbReference type="STRING" id="1752398.A8M32_05350"/>
<sequence>MKSNGKIIDARSTSDSVLAAIKSDIIIIGSGAAACAMATRLLDRGLQVTMLEAGDFLVDSDSSRFYAMNRQEPFGLSLQIGGATNLWSGRVAPLESRDITTLRGWPFELSEIEPYYGQAAELLKVRPTHSLAEIAPYEGSSPKWKEFLKDRSVSIKRFQWNRPTFNGLVHLKALASRYSNLTLIYNCRALKLLSDELGRRVHSVLAAIGTDKTVQFSAEFFALCAGGLENPRIMLNSRSAGGFLANDNIGRYFSGHPKANVGRIHLFRPVRARSPLFCDIETSDGAFRFGIGLTANETENAIPLNHYVQLSPKFESIGFRLLEHAQHIVGGTTRYSRENSPAKNVVRHVVTAASALGQLLFNLIGKVGLLGKGGSVLVVRGFFDQEPNAENRIELTDELDPYGMRKGRVKWSITREDQQTIEDFLSELSSLLSKHEIGVLKSDLPPVGHPWPLTEIHSHFMGTTRMGLNPRDSVTDGDGKAHGVENLYVGGSSLFTTYGYANPVLTIMALALLTADKICGRLHTRTGAIH</sequence>
<feature type="domain" description="Glucose-methanol-choline oxidoreductase C-terminal" evidence="6">
    <location>
        <begin position="387"/>
        <end position="511"/>
    </location>
</feature>
<keyword evidence="3" id="KW-0285">Flavoprotein</keyword>
<dbReference type="PANTHER" id="PTHR42784">
    <property type="entry name" value="PYRANOSE 2-OXIDASE"/>
    <property type="match status" value="1"/>
</dbReference>
<dbReference type="SUPFAM" id="SSF51905">
    <property type="entry name" value="FAD/NAD(P)-binding domain"/>
    <property type="match status" value="1"/>
</dbReference>
<dbReference type="OrthoDB" id="9798604at2"/>
<dbReference type="GO" id="GO:0016614">
    <property type="term" value="F:oxidoreductase activity, acting on CH-OH group of donors"/>
    <property type="evidence" value="ECO:0007669"/>
    <property type="project" value="InterPro"/>
</dbReference>
<evidence type="ECO:0000313" key="7">
    <source>
        <dbReference type="EMBL" id="ODR92457.1"/>
    </source>
</evidence>
<evidence type="ECO:0000259" key="6">
    <source>
        <dbReference type="Pfam" id="PF05199"/>
    </source>
</evidence>
<dbReference type="Proteomes" id="UP000094342">
    <property type="component" value="Unassembled WGS sequence"/>
</dbReference>
<dbReference type="AlphaFoldDB" id="A0A1E3VG79"/>
<evidence type="ECO:0000256" key="2">
    <source>
        <dbReference type="ARBA" id="ARBA00010790"/>
    </source>
</evidence>
<dbReference type="PROSITE" id="PS51257">
    <property type="entry name" value="PROKAR_LIPOPROTEIN"/>
    <property type="match status" value="1"/>
</dbReference>